<keyword evidence="2" id="KW-0472">Membrane</keyword>
<sequence>MPTNAMKHRNPRCVFLGPKKGKVKALPKNVKYVRHGSASAKSRIDRQSWCTPLKALLQMSEKKLIDHLTKTKILKDWDGESCPVCGNGTVHFLRRRPGDRGRACKRGAAGRRAWAPPHHSHPIFELPSGPHGTSLQDQAAVLFCATAGVKQSARHLLAGRNHKVMEGLCKRKRLHEARSKFAEKKQKGMKFGQNGHWHDIEADEVDLRKMIPDSIDTKKKDVSWEQRGGVVERGDPASLVLCRLDPSKTVRRAPGPGAARKRDRAPIAAKFLKSRKVLPHADGARAHKLKTDGVLHDNVAHQKKRVVIKGKTAWIKPSFTKVVKHCIPDKGDLYVKAGTQIIDRAWRHLRGCLEGVPAAVGSDMLRRRVRSAQWAYWMRARDLWQATGDMISKLAAEAGCSALLSAEAVRDPRVQDAAAQAGAAGVAAIEKAAAWMEDHATSSAAGEEQFCFESWQVYLAGAFLLLFIVTLVFICWCSALTLTYCSGPIGLLGGRALAGRLTGTPTTSTSGYLARMANFVEAGGDAAVEQLAQELDVSPAAVRTWLVQWQLLGGWVRDLTEEGVEPNPGPGSDPLDFIEPVRALIDAHAADQPRPSSDGFATPPEAPWPWESRLEVAPVTPPMPRPELQKLRWDLEVRVRQLEQLVEQRQGGRARLPACPGCRGALARARPLRGSHCDSCGGGWGRGGWALTCTPCAAAVCRACAVAAPGAAALPAAPPAEEAPTESLETDALFGSPPGSLPGTPVEGHRAPQGSQEQEEAMEEALVAGVAGAAPEESLQRDAVVGAERVFRRWRSRGDQACVACHAAVPCDKWGYQCTACRVFYCGAACRRAHFNQHECVADVSAGGAGRGGEGGGGRDEGGGGPGEDIRGAIHVLANSDFDSLLEEAVDLPALPTLERALGQLRSRVGVVLRDLLNAHVDSECAASRQPSRGAVAQAARSSRLLWLAPTLLLRHRPQVREEGLESEPPPGPADAQEFPCAAMVRSRLQVAERGDWRLLLEAAGKQSVGAVRAAKALLTGAVRTPLTEATAVRIDELVAEAVDGDEMHEVEAECKRALKDMGKAAAPKFRTIRRKLRVLREAAQCGPSAWRNSFLKNVGSVEGGIKALAWRAQVRKQGRAQDATIELWTAACVTPVDCDWARVGPGQPAQRKLRPIACAEVLMKLVEGACIDEESASMLAALEPRQLGCGAPDGAPLIVHLARSWAERVQAASEPEDDPFVAASVDLENAYGRAFRSSCLRGCRKRLPAIAALAAAQWRTGRTAVWQRADGRWRRSWATRGGWQGARLMQLMFAMGLEDCLEAVPELDDAMGRVGYQDDTYLFSKAAHFADSWPVLQGALAQGGHRVRNHKCKFWAPSCDDSEPGHAAQHLGRLAALLPRAWGGLELLGGAVQGEFAAEVGRDGLLLGPARARARKAAALARRVEEFAAAQPAVTAAHLAWSLLSKSVAHALSYDARLAPSTVLGAVAEPVSNAVEEALQHAVVARRLDEGALRQMRLCGAFGGLGLRREGEGAVAADALAARQRLEDAGVVVDLQGGAMLTDDAQAECSGGPWSKDVAVDDLGGLELLPEASLPLPSPGDVPARAPRRLASRIFRHLDAVRATQLWQELGQERREGLLSSGGPGAEALWMQLPAKTAEWFPSSYFRVATMRRLGALSAPPGATCRLPCKAGNSDEACGHRLDPTLQHPQLCKQGPARMRPHRALAAALARLLRECRAEIDIERTVPELIRVLPNGAVQEAVLDLVVTFPGSVQPLYIDVSIRCPHAARYAQAQASPGDAANAAVDDKMRRYGSDVLTVALESYGRLAAGTHWSLEHLATHAAASLRDQWAAPRLVPRWRAALERAVAFAAADIDLLSLGAAPLPSRRG</sequence>
<feature type="region of interest" description="Disordered" evidence="1">
    <location>
        <begin position="589"/>
        <end position="608"/>
    </location>
</feature>
<feature type="region of interest" description="Disordered" evidence="1">
    <location>
        <begin position="846"/>
        <end position="870"/>
    </location>
</feature>
<feature type="compositionally biased region" description="Basic and acidic residues" evidence="1">
    <location>
        <begin position="857"/>
        <end position="870"/>
    </location>
</feature>
<proteinExistence type="predicted"/>
<name>A0ABN9PPP9_9DINO</name>
<dbReference type="Proteomes" id="UP001189429">
    <property type="component" value="Unassembled WGS sequence"/>
</dbReference>
<accession>A0ABN9PPP9</accession>
<evidence type="ECO:0000256" key="2">
    <source>
        <dbReference type="SAM" id="Phobius"/>
    </source>
</evidence>
<feature type="compositionally biased region" description="Gly residues" evidence="1">
    <location>
        <begin position="847"/>
        <end position="856"/>
    </location>
</feature>
<evidence type="ECO:0000313" key="4">
    <source>
        <dbReference type="Proteomes" id="UP001189429"/>
    </source>
</evidence>
<organism evidence="3 4">
    <name type="scientific">Prorocentrum cordatum</name>
    <dbReference type="NCBI Taxonomy" id="2364126"/>
    <lineage>
        <taxon>Eukaryota</taxon>
        <taxon>Sar</taxon>
        <taxon>Alveolata</taxon>
        <taxon>Dinophyceae</taxon>
        <taxon>Prorocentrales</taxon>
        <taxon>Prorocentraceae</taxon>
        <taxon>Prorocentrum</taxon>
    </lineage>
</organism>
<feature type="region of interest" description="Disordered" evidence="1">
    <location>
        <begin position="716"/>
        <end position="765"/>
    </location>
</feature>
<evidence type="ECO:0000313" key="3">
    <source>
        <dbReference type="EMBL" id="CAK0795081.1"/>
    </source>
</evidence>
<protein>
    <submittedName>
        <fullName evidence="3">Uncharacterized protein</fullName>
    </submittedName>
</protein>
<keyword evidence="4" id="KW-1185">Reference proteome</keyword>
<reference evidence="3" key="1">
    <citation type="submission" date="2023-10" db="EMBL/GenBank/DDBJ databases">
        <authorList>
            <person name="Chen Y."/>
            <person name="Shah S."/>
            <person name="Dougan E. K."/>
            <person name="Thang M."/>
            <person name="Chan C."/>
        </authorList>
    </citation>
    <scope>NUCLEOTIDE SEQUENCE [LARGE SCALE GENOMIC DNA]</scope>
</reference>
<dbReference type="EMBL" id="CAUYUJ010001259">
    <property type="protein sequence ID" value="CAK0795081.1"/>
    <property type="molecule type" value="Genomic_DNA"/>
</dbReference>
<feature type="transmembrane region" description="Helical" evidence="2">
    <location>
        <begin position="457"/>
        <end position="482"/>
    </location>
</feature>
<comment type="caution">
    <text evidence="3">The sequence shown here is derived from an EMBL/GenBank/DDBJ whole genome shotgun (WGS) entry which is preliminary data.</text>
</comment>
<evidence type="ECO:0000256" key="1">
    <source>
        <dbReference type="SAM" id="MobiDB-lite"/>
    </source>
</evidence>
<keyword evidence="2" id="KW-0812">Transmembrane</keyword>
<keyword evidence="2" id="KW-1133">Transmembrane helix</keyword>
<gene>
    <name evidence="3" type="ORF">PCOR1329_LOCUS4855</name>
</gene>